<dbReference type="Proteomes" id="UP001208570">
    <property type="component" value="Unassembled WGS sequence"/>
</dbReference>
<organism evidence="1 2">
    <name type="scientific">Paralvinella palmiformis</name>
    <dbReference type="NCBI Taxonomy" id="53620"/>
    <lineage>
        <taxon>Eukaryota</taxon>
        <taxon>Metazoa</taxon>
        <taxon>Spiralia</taxon>
        <taxon>Lophotrochozoa</taxon>
        <taxon>Annelida</taxon>
        <taxon>Polychaeta</taxon>
        <taxon>Sedentaria</taxon>
        <taxon>Canalipalpata</taxon>
        <taxon>Terebellida</taxon>
        <taxon>Terebelliformia</taxon>
        <taxon>Alvinellidae</taxon>
        <taxon>Paralvinella</taxon>
    </lineage>
</organism>
<dbReference type="AlphaFoldDB" id="A0AAD9JA49"/>
<gene>
    <name evidence="1" type="ORF">LSH36_453g02045</name>
</gene>
<reference evidence="1" key="1">
    <citation type="journal article" date="2023" name="Mol. Biol. Evol.">
        <title>Third-Generation Sequencing Reveals the Adaptive Role of the Epigenome in Three Deep-Sea Polychaetes.</title>
        <authorList>
            <person name="Perez M."/>
            <person name="Aroh O."/>
            <person name="Sun Y."/>
            <person name="Lan Y."/>
            <person name="Juniper S.K."/>
            <person name="Young C.R."/>
            <person name="Angers B."/>
            <person name="Qian P.Y."/>
        </authorList>
    </citation>
    <scope>NUCLEOTIDE SEQUENCE</scope>
    <source>
        <strain evidence="1">P08H-3</strain>
    </source>
</reference>
<keyword evidence="2" id="KW-1185">Reference proteome</keyword>
<protein>
    <submittedName>
        <fullName evidence="1">Uncharacterized protein</fullName>
    </submittedName>
</protein>
<sequence length="84" mass="9385">MVTMASVITPRESPELANLHSGFRSAEACHSAVSMRKTIRTVINVFMVAQPLNEKLEAEMPGLKLQDECRFNSLHTKLNRNDTA</sequence>
<comment type="caution">
    <text evidence="1">The sequence shown here is derived from an EMBL/GenBank/DDBJ whole genome shotgun (WGS) entry which is preliminary data.</text>
</comment>
<evidence type="ECO:0000313" key="2">
    <source>
        <dbReference type="Proteomes" id="UP001208570"/>
    </source>
</evidence>
<accession>A0AAD9JA49</accession>
<dbReference type="EMBL" id="JAODUP010000453">
    <property type="protein sequence ID" value="KAK2149427.1"/>
    <property type="molecule type" value="Genomic_DNA"/>
</dbReference>
<name>A0AAD9JA49_9ANNE</name>
<evidence type="ECO:0000313" key="1">
    <source>
        <dbReference type="EMBL" id="KAK2149427.1"/>
    </source>
</evidence>
<proteinExistence type="predicted"/>